<dbReference type="PANTHER" id="PTHR43316:SF3">
    <property type="entry name" value="HALOACID DEHALOGENASE, TYPE II (AFU_ORTHOLOGUE AFUA_2G07750)-RELATED"/>
    <property type="match status" value="1"/>
</dbReference>
<dbReference type="InterPro" id="IPR051540">
    <property type="entry name" value="S-2-haloacid_dehalogenase"/>
</dbReference>
<sequence length="231" mass="25305">MSLQTLKAEPRIIFFDVIETVFSLAPLGDKLTELNLPAGTDRLFFAQLLRDAFALSASGVFQPFPDIAKGTLAVLLHSLGREADETTLKEILGIFSQLPAHQDVKPALERAKNSECQAVLLTNGSRANTEKLVRDNGIEHLVDDIVSVEDFSIWKPQPELYRLAALKYSCAPANALLVAAHAWDVHGAIQAGFHGIWIQRHESFYHPLMGSPDGQVTSLVDAVDLGVQLLQ</sequence>
<comment type="catalytic activity">
    <reaction evidence="3">
        <text>an (S)-2-haloacid + H2O = a (2R)-2-hydroxycarboxylate + a halide anion + H(+)</text>
        <dbReference type="Rhea" id="RHEA:11192"/>
        <dbReference type="ChEBI" id="CHEBI:15377"/>
        <dbReference type="ChEBI" id="CHEBI:15378"/>
        <dbReference type="ChEBI" id="CHEBI:16042"/>
        <dbReference type="ChEBI" id="CHEBI:58314"/>
        <dbReference type="ChEBI" id="CHEBI:137405"/>
        <dbReference type="EC" id="3.8.1.2"/>
    </reaction>
</comment>
<dbReference type="GO" id="GO:0018784">
    <property type="term" value="F:(S)-2-haloacid dehalogenase activity"/>
    <property type="evidence" value="ECO:0007669"/>
    <property type="project" value="UniProtKB-UniRule"/>
</dbReference>
<dbReference type="AlphaFoldDB" id="A0A365TST7"/>
<name>A0A365TST7_9GAMM</name>
<dbReference type="Gene3D" id="1.10.150.240">
    <property type="entry name" value="Putative phosphatase, domain 2"/>
    <property type="match status" value="1"/>
</dbReference>
<dbReference type="Gene3D" id="3.40.50.1000">
    <property type="entry name" value="HAD superfamily/HAD-like"/>
    <property type="match status" value="1"/>
</dbReference>
<evidence type="ECO:0000256" key="1">
    <source>
        <dbReference type="ARBA" id="ARBA00008106"/>
    </source>
</evidence>
<keyword evidence="2 3" id="KW-0378">Hydrolase</keyword>
<protein>
    <recommendedName>
        <fullName evidence="3">(S)-2-haloacid dehalogenase</fullName>
        <ecNumber evidence="3">3.8.1.2</ecNumber>
    </recommendedName>
    <alternativeName>
        <fullName evidence="3">2-haloalkanoic acid dehalogenase</fullName>
    </alternativeName>
    <alternativeName>
        <fullName evidence="3">Halocarboxylic acid halidohydrolase</fullName>
    </alternativeName>
    <alternativeName>
        <fullName evidence="3">L-2-haloacid dehalogenase</fullName>
    </alternativeName>
</protein>
<evidence type="ECO:0000256" key="3">
    <source>
        <dbReference type="RuleBase" id="RU368077"/>
    </source>
</evidence>
<dbReference type="InterPro" id="IPR006439">
    <property type="entry name" value="HAD-SF_hydro_IA"/>
</dbReference>
<gene>
    <name evidence="4" type="ORF">DQ400_00045</name>
</gene>
<dbReference type="EMBL" id="QNTU01000001">
    <property type="protein sequence ID" value="RBI69140.1"/>
    <property type="molecule type" value="Genomic_DNA"/>
</dbReference>
<evidence type="ECO:0000256" key="2">
    <source>
        <dbReference type="ARBA" id="ARBA00022801"/>
    </source>
</evidence>
<proteinExistence type="inferred from homology"/>
<dbReference type="InterPro" id="IPR036412">
    <property type="entry name" value="HAD-like_sf"/>
</dbReference>
<dbReference type="InterPro" id="IPR006328">
    <property type="entry name" value="2-HAD"/>
</dbReference>
<dbReference type="PRINTS" id="PR00413">
    <property type="entry name" value="HADHALOGNASE"/>
</dbReference>
<evidence type="ECO:0000313" key="5">
    <source>
        <dbReference type="Proteomes" id="UP000252204"/>
    </source>
</evidence>
<keyword evidence="5" id="KW-1185">Reference proteome</keyword>
<dbReference type="NCBIfam" id="TIGR01493">
    <property type="entry name" value="HAD-SF-IA-v2"/>
    <property type="match status" value="1"/>
</dbReference>
<accession>A0A365TST7</accession>
<comment type="caution">
    <text evidence="4">The sequence shown here is derived from an EMBL/GenBank/DDBJ whole genome shotgun (WGS) entry which is preliminary data.</text>
</comment>
<dbReference type="InterPro" id="IPR023198">
    <property type="entry name" value="PGP-like_dom2"/>
</dbReference>
<reference evidence="5" key="1">
    <citation type="submission" date="2018-06" db="EMBL/GenBank/DDBJ databases">
        <title>Whole genome sequencing of four bacterial strains from South Shetland trench revealing bio-synthetic gene clusters.</title>
        <authorList>
            <person name="Abdel-Mageed W.M."/>
            <person name="Lehri B."/>
            <person name="Jarmusch S."/>
            <person name="Miranda K."/>
            <person name="Goodfellow M."/>
            <person name="Jaspars M."/>
            <person name="Karlyshev A.V."/>
        </authorList>
    </citation>
    <scope>NUCLEOTIDE SEQUENCE [LARGE SCALE GENOMIC DNA]</scope>
    <source>
        <strain evidence="5">SST4</strain>
    </source>
</reference>
<comment type="similarity">
    <text evidence="1 3">Belongs to the HAD-like hydrolase superfamily. S-2-haloalkanoic acid dehalogenase family.</text>
</comment>
<dbReference type="SFLD" id="SFLDS00003">
    <property type="entry name" value="Haloacid_Dehalogenase"/>
    <property type="match status" value="1"/>
</dbReference>
<organism evidence="4 5">
    <name type="scientific">Vreelandella sulfidaeris</name>
    <dbReference type="NCBI Taxonomy" id="115553"/>
    <lineage>
        <taxon>Bacteria</taxon>
        <taxon>Pseudomonadati</taxon>
        <taxon>Pseudomonadota</taxon>
        <taxon>Gammaproteobacteria</taxon>
        <taxon>Oceanospirillales</taxon>
        <taxon>Halomonadaceae</taxon>
        <taxon>Vreelandella</taxon>
    </lineage>
</organism>
<dbReference type="PANTHER" id="PTHR43316">
    <property type="entry name" value="HYDROLASE, HALOACID DELAHOGENASE-RELATED"/>
    <property type="match status" value="1"/>
</dbReference>
<evidence type="ECO:0000313" key="4">
    <source>
        <dbReference type="EMBL" id="RBI69140.1"/>
    </source>
</evidence>
<dbReference type="Proteomes" id="UP000252204">
    <property type="component" value="Unassembled WGS sequence"/>
</dbReference>
<dbReference type="RefSeq" id="WP_113267796.1">
    <property type="nucleotide sequence ID" value="NZ_QNTU01000001.1"/>
</dbReference>
<dbReference type="InterPro" id="IPR023214">
    <property type="entry name" value="HAD_sf"/>
</dbReference>
<dbReference type="NCBIfam" id="TIGR01428">
    <property type="entry name" value="HAD_type_II"/>
    <property type="match status" value="1"/>
</dbReference>
<dbReference type="OrthoDB" id="5865007at2"/>
<dbReference type="SFLD" id="SFLDG01129">
    <property type="entry name" value="C1.5:_HAD__Beta-PGM__Phosphata"/>
    <property type="match status" value="1"/>
</dbReference>
<dbReference type="Pfam" id="PF00702">
    <property type="entry name" value="Hydrolase"/>
    <property type="match status" value="1"/>
</dbReference>
<comment type="function">
    <text evidence="3">Catalyzes the hydrolytic dehalogenation of small (S)-2-haloalkanoic acids to yield the corresponding (R)-2-hydroxyalkanoic acids.</text>
</comment>
<dbReference type="EC" id="3.8.1.2" evidence="3"/>
<dbReference type="SUPFAM" id="SSF56784">
    <property type="entry name" value="HAD-like"/>
    <property type="match status" value="1"/>
</dbReference>